<comment type="similarity">
    <text evidence="2">Belongs to the MnmA/TRMU family.</text>
</comment>
<dbReference type="GeneID" id="6481839"/>
<evidence type="ECO:0000256" key="3">
    <source>
        <dbReference type="ARBA" id="ARBA00011953"/>
    </source>
</evidence>
<keyword evidence="8" id="KW-0067">ATP-binding</keyword>
<evidence type="ECO:0000256" key="5">
    <source>
        <dbReference type="ARBA" id="ARBA00022679"/>
    </source>
</evidence>
<keyword evidence="10" id="KW-1015">Disulfide bond</keyword>
<dbReference type="Gene3D" id="2.30.30.280">
    <property type="entry name" value="Adenine nucleotide alpha hydrolases-like domains"/>
    <property type="match status" value="1"/>
</dbReference>
<dbReference type="InterPro" id="IPR004506">
    <property type="entry name" value="MnmA-like"/>
</dbReference>
<dbReference type="InterPro" id="IPR046884">
    <property type="entry name" value="MnmA-like_central"/>
</dbReference>
<evidence type="ECO:0000256" key="1">
    <source>
        <dbReference type="ARBA" id="ARBA00003986"/>
    </source>
</evidence>
<evidence type="ECO:0000259" key="12">
    <source>
        <dbReference type="Pfam" id="PF20258"/>
    </source>
</evidence>
<dbReference type="InterPro" id="IPR014729">
    <property type="entry name" value="Rossmann-like_a/b/a_fold"/>
</dbReference>
<feature type="domain" description="tRNA-specific 2-thiouridylase MnmA-like central" evidence="13">
    <location>
        <begin position="255"/>
        <end position="318"/>
    </location>
</feature>
<dbReference type="Gene3D" id="3.40.50.620">
    <property type="entry name" value="HUPs"/>
    <property type="match status" value="1"/>
</dbReference>
<dbReference type="PANTHER" id="PTHR11933:SF5">
    <property type="entry name" value="MITOCHONDRIAL TRNA-SPECIFIC 2-THIOURIDYLASE 1"/>
    <property type="match status" value="1"/>
</dbReference>
<dbReference type="GO" id="GO:0000049">
    <property type="term" value="F:tRNA binding"/>
    <property type="evidence" value="ECO:0007669"/>
    <property type="project" value="UniProtKB-KW"/>
</dbReference>
<evidence type="ECO:0000256" key="6">
    <source>
        <dbReference type="ARBA" id="ARBA00022694"/>
    </source>
</evidence>
<dbReference type="InterPro" id="IPR046885">
    <property type="entry name" value="MnmA-like_C"/>
</dbReference>
<evidence type="ECO:0000256" key="2">
    <source>
        <dbReference type="ARBA" id="ARBA00006191"/>
    </source>
</evidence>
<protein>
    <recommendedName>
        <fullName evidence="3">tRNA-5-taurinomethyluridine 2-sulfurtransferase</fullName>
        <ecNumber evidence="3">2.8.1.14</ecNumber>
    </recommendedName>
</protein>
<dbReference type="FunFam" id="2.30.30.280:FF:000001">
    <property type="entry name" value="tRNA-specific 2-thiouridylase MnmA"/>
    <property type="match status" value="1"/>
</dbReference>
<reference evidence="14" key="2">
    <citation type="journal article" date="2008" name="Curr. Biol.">
        <title>Chromatophore genome sequence of Paulinella sheds light on acquisition of photosynthesis by eukaryotes.</title>
        <authorList>
            <person name="Nowack E.C.M."/>
            <person name="Melkonian M."/>
            <person name="Gloeckner G."/>
        </authorList>
    </citation>
    <scope>NUCLEOTIDE SEQUENCE [LARGE SCALE GENOMIC DNA]</scope>
</reference>
<evidence type="ECO:0000313" key="14">
    <source>
        <dbReference type="EMBL" id="ACB42580.1"/>
    </source>
</evidence>
<dbReference type="Pfam" id="PF20259">
    <property type="entry name" value="tRNA_Me_trans_M"/>
    <property type="match status" value="1"/>
</dbReference>
<evidence type="ECO:0000259" key="13">
    <source>
        <dbReference type="Pfam" id="PF20259"/>
    </source>
</evidence>
<evidence type="ECO:0000256" key="9">
    <source>
        <dbReference type="ARBA" id="ARBA00022884"/>
    </source>
</evidence>
<reference evidence="14" key="1">
    <citation type="submission" date="2007-08" db="EMBL/GenBank/DDBJ databases">
        <authorList>
            <person name="Gloeckner G."/>
            <person name="Nowack E."/>
            <person name="Melkonian M."/>
        </authorList>
    </citation>
    <scope>NUCLEOTIDE SEQUENCE</scope>
</reference>
<dbReference type="EC" id="2.8.1.14" evidence="3"/>
<sequence>MYRNLADNLETLNSVQDNTTNTVGLNISENFEDLLRKLKNAPNKQKIAVGLSGGVDSSLAAALLVKAGWQVEGLTLWLMSGKGTCCSEGLLDAVGICEQLNIPHHIVDSREHFQKQIVAFLLRGYESGVTPLPCSRCNREVKFPLMLGWAERERGIRKIATGHYARIVDKEDELNLDIPGLSKGRYKLLRGVDYQKDQSYFLYDLSQEILSSLIFPLGELTKVETRLEAKRYNLNTANKPESQDLCLADHHGSMKAFLNSYLPSRTGEIVLSDGTILGHHDGIEHFTVGQRKGLKIAWKEPLYVVKIDASRNQVIVGSRNDVAYKSCLVGAINWVSIAPPKKAIDVEVQVRYRSKPEFARLIPLPFTITDQNAERPYRCRLIFHHNQFSITPGQAAVFYLGSVLLGGGLIDREVTKPIAAPNVTSTNSHSPEIS</sequence>
<evidence type="ECO:0000256" key="4">
    <source>
        <dbReference type="ARBA" id="ARBA00022555"/>
    </source>
</evidence>
<comment type="function">
    <text evidence="1">Catalyzes the 2-thiolation of uridine at the wobble position (U34) of mitochondrial tRNA(Lys), tRNA(Glu) and tRNA(Gln). Required for the formation of 5-taurinomethyl-2-thiouridine (tm5s2U) of mitochondrial tRNA(Lys), tRNA(Glu), and tRNA(Gln) at the wobble position. ATP is required to activate the C2 atom of the wobble base.</text>
</comment>
<keyword evidence="14" id="KW-0489">Methyltransferase</keyword>
<dbReference type="Pfam" id="PF20258">
    <property type="entry name" value="tRNA_Me_trans_C"/>
    <property type="match status" value="1"/>
</dbReference>
<name>B1X3R1_PAUCH</name>
<keyword evidence="14" id="KW-0934">Plastid</keyword>
<keyword evidence="5 14" id="KW-0808">Transferase</keyword>
<dbReference type="GO" id="GO:0008168">
    <property type="term" value="F:methyltransferase activity"/>
    <property type="evidence" value="ECO:0007669"/>
    <property type="project" value="UniProtKB-KW"/>
</dbReference>
<evidence type="ECO:0000256" key="7">
    <source>
        <dbReference type="ARBA" id="ARBA00022741"/>
    </source>
</evidence>
<gene>
    <name evidence="14" type="ordered locus">PCC_0128</name>
</gene>
<dbReference type="EMBL" id="CP000815">
    <property type="protein sequence ID" value="ACB42580.1"/>
    <property type="molecule type" value="Genomic_DNA"/>
</dbReference>
<keyword evidence="7" id="KW-0547">Nucleotide-binding</keyword>
<dbReference type="GO" id="GO:0061708">
    <property type="term" value="F:tRNA-5-taurinomethyluridine 2-sulfurtransferase"/>
    <property type="evidence" value="ECO:0007669"/>
    <property type="project" value="UniProtKB-EC"/>
</dbReference>
<dbReference type="Pfam" id="PF03054">
    <property type="entry name" value="tRNA_Me_trans"/>
    <property type="match status" value="1"/>
</dbReference>
<dbReference type="HAMAP" id="MF_00144">
    <property type="entry name" value="tRNA_thiouridyl_MnmA"/>
    <property type="match status" value="1"/>
</dbReference>
<feature type="domain" description="tRNA-specific 2-thiouridylase MnmA-like C-terminal" evidence="12">
    <location>
        <begin position="326"/>
        <end position="410"/>
    </location>
</feature>
<accession>B1X3R1</accession>
<dbReference type="AlphaFoldDB" id="B1X3R1"/>
<dbReference type="GO" id="GO:0032259">
    <property type="term" value="P:methylation"/>
    <property type="evidence" value="ECO:0007669"/>
    <property type="project" value="UniProtKB-KW"/>
</dbReference>
<dbReference type="SUPFAM" id="SSF52402">
    <property type="entry name" value="Adenine nucleotide alpha hydrolases-like"/>
    <property type="match status" value="1"/>
</dbReference>
<dbReference type="CDD" id="cd01998">
    <property type="entry name" value="MnmA_TRMU-like"/>
    <property type="match status" value="1"/>
</dbReference>
<keyword evidence="6" id="KW-0819">tRNA processing</keyword>
<evidence type="ECO:0000256" key="11">
    <source>
        <dbReference type="ARBA" id="ARBA00049564"/>
    </source>
</evidence>
<proteinExistence type="inferred from homology"/>
<dbReference type="RefSeq" id="YP_002048790.1">
    <property type="nucleotide sequence ID" value="NC_011087.1"/>
</dbReference>
<keyword evidence="9" id="KW-0694">RNA-binding</keyword>
<organism evidence="14">
    <name type="scientific">Paulinella chromatophora</name>
    <dbReference type="NCBI Taxonomy" id="39717"/>
    <lineage>
        <taxon>Eukaryota</taxon>
        <taxon>Sar</taxon>
        <taxon>Rhizaria</taxon>
        <taxon>Cercozoa</taxon>
        <taxon>Imbricatea</taxon>
        <taxon>Silicofilosea</taxon>
        <taxon>Euglyphida</taxon>
        <taxon>Paulinellidae</taxon>
        <taxon>Paulinella</taxon>
    </lineage>
</organism>
<dbReference type="PANTHER" id="PTHR11933">
    <property type="entry name" value="TRNA 5-METHYLAMINOMETHYL-2-THIOURIDYLATE -METHYLTRANSFERASE"/>
    <property type="match status" value="1"/>
</dbReference>
<comment type="catalytic activity">
    <reaction evidence="11">
        <text>5-taurinomethyluridine(34) in tRNA + S-sulfanyl-L-cysteinyl-[protein] + AH2 + ATP = 5-taurinomethyl-2-thiouridine(34) in tRNA + L-cysteinyl-[protein] + A + AMP + diphosphate + H(+)</text>
        <dbReference type="Rhea" id="RHEA:47040"/>
        <dbReference type="Rhea" id="RHEA-COMP:10131"/>
        <dbReference type="Rhea" id="RHEA-COMP:11726"/>
        <dbReference type="Rhea" id="RHEA-COMP:11732"/>
        <dbReference type="Rhea" id="RHEA-COMP:11733"/>
        <dbReference type="ChEBI" id="CHEBI:13193"/>
        <dbReference type="ChEBI" id="CHEBI:15378"/>
        <dbReference type="ChEBI" id="CHEBI:17499"/>
        <dbReference type="ChEBI" id="CHEBI:29950"/>
        <dbReference type="ChEBI" id="CHEBI:30616"/>
        <dbReference type="ChEBI" id="CHEBI:33019"/>
        <dbReference type="ChEBI" id="CHEBI:61963"/>
        <dbReference type="ChEBI" id="CHEBI:87171"/>
        <dbReference type="ChEBI" id="CHEBI:87172"/>
        <dbReference type="ChEBI" id="CHEBI:456215"/>
        <dbReference type="EC" id="2.8.1.14"/>
    </reaction>
</comment>
<dbReference type="NCBIfam" id="NF001138">
    <property type="entry name" value="PRK00143.1"/>
    <property type="match status" value="1"/>
</dbReference>
<evidence type="ECO:0000256" key="8">
    <source>
        <dbReference type="ARBA" id="ARBA00022840"/>
    </source>
</evidence>
<dbReference type="Gene3D" id="2.40.30.10">
    <property type="entry name" value="Translation factors"/>
    <property type="match status" value="1"/>
</dbReference>
<keyword evidence="4" id="KW-0820">tRNA-binding</keyword>
<dbReference type="InterPro" id="IPR023382">
    <property type="entry name" value="MnmA-like_central_sf"/>
</dbReference>
<geneLocation type="organellar chromatophore" evidence="14"/>
<evidence type="ECO:0000256" key="10">
    <source>
        <dbReference type="ARBA" id="ARBA00023157"/>
    </source>
</evidence>
<dbReference type="GO" id="GO:0005524">
    <property type="term" value="F:ATP binding"/>
    <property type="evidence" value="ECO:0007669"/>
    <property type="project" value="UniProtKB-KW"/>
</dbReference>
<dbReference type="GO" id="GO:0002143">
    <property type="term" value="P:tRNA wobble position uridine thiolation"/>
    <property type="evidence" value="ECO:0007669"/>
    <property type="project" value="TreeGrafter"/>
</dbReference>
<dbReference type="NCBIfam" id="TIGR00420">
    <property type="entry name" value="trmU"/>
    <property type="match status" value="1"/>
</dbReference>